<name>A0A381X1G4_9ZZZZ</name>
<dbReference type="EMBL" id="UINC01013536">
    <property type="protein sequence ID" value="SVA58412.1"/>
    <property type="molecule type" value="Genomic_DNA"/>
</dbReference>
<dbReference type="InterPro" id="IPR032274">
    <property type="entry name" value="DUF4835"/>
</dbReference>
<sequence length="204" mass="23369">QGVAQRGGLKTFHAQILIFDGMDIRYFDKAVQFYYSTGGAIHFDPVIFDPLGSFLAFYAYALLAGYMDTYNYYGGNHAYDQAREIGLRGMASDFPKGWGSRVQLLKEVTGNKGLREARFAYYLAMDLFDQGKPEDALKEFELMLKGLEIVFRQFPTGRTLYFLNAHHDKLAHRLNLLGQSDMLYRLSEMDPSHKDTYLKGLKKK</sequence>
<accession>A0A381X1G4</accession>
<dbReference type="Pfam" id="PF16119">
    <property type="entry name" value="DUF4835"/>
    <property type="match status" value="1"/>
</dbReference>
<reference evidence="1" key="1">
    <citation type="submission" date="2018-05" db="EMBL/GenBank/DDBJ databases">
        <authorList>
            <person name="Lanie J.A."/>
            <person name="Ng W.-L."/>
            <person name="Kazmierczak K.M."/>
            <person name="Andrzejewski T.M."/>
            <person name="Davidsen T.M."/>
            <person name="Wayne K.J."/>
            <person name="Tettelin H."/>
            <person name="Glass J.I."/>
            <person name="Rusch D."/>
            <person name="Podicherti R."/>
            <person name="Tsui H.-C.T."/>
            <person name="Winkler M.E."/>
        </authorList>
    </citation>
    <scope>NUCLEOTIDE SEQUENCE</scope>
</reference>
<organism evidence="1">
    <name type="scientific">marine metagenome</name>
    <dbReference type="NCBI Taxonomy" id="408172"/>
    <lineage>
        <taxon>unclassified sequences</taxon>
        <taxon>metagenomes</taxon>
        <taxon>ecological metagenomes</taxon>
    </lineage>
</organism>
<protein>
    <recommendedName>
        <fullName evidence="2">DUF4835 domain-containing protein</fullName>
    </recommendedName>
</protein>
<feature type="non-terminal residue" evidence="1">
    <location>
        <position position="1"/>
    </location>
</feature>
<evidence type="ECO:0000313" key="1">
    <source>
        <dbReference type="EMBL" id="SVA58412.1"/>
    </source>
</evidence>
<gene>
    <name evidence="1" type="ORF">METZ01_LOCUS111266</name>
</gene>
<dbReference type="AlphaFoldDB" id="A0A381X1G4"/>
<proteinExistence type="predicted"/>
<evidence type="ECO:0008006" key="2">
    <source>
        <dbReference type="Google" id="ProtNLM"/>
    </source>
</evidence>